<gene>
    <name evidence="2" type="ORF">GCM10018793_36200</name>
</gene>
<evidence type="ECO:0000313" key="3">
    <source>
        <dbReference type="Proteomes" id="UP000603708"/>
    </source>
</evidence>
<feature type="region of interest" description="Disordered" evidence="1">
    <location>
        <begin position="78"/>
        <end position="101"/>
    </location>
</feature>
<dbReference type="Proteomes" id="UP000603708">
    <property type="component" value="Unassembled WGS sequence"/>
</dbReference>
<proteinExistence type="predicted"/>
<evidence type="ECO:0000256" key="1">
    <source>
        <dbReference type="SAM" id="MobiDB-lite"/>
    </source>
</evidence>
<dbReference type="EMBL" id="BNCD01000010">
    <property type="protein sequence ID" value="GHH80629.1"/>
    <property type="molecule type" value="Genomic_DNA"/>
</dbReference>
<comment type="caution">
    <text evidence="2">The sequence shown here is derived from an EMBL/GenBank/DDBJ whole genome shotgun (WGS) entry which is preliminary data.</text>
</comment>
<feature type="region of interest" description="Disordered" evidence="1">
    <location>
        <begin position="31"/>
        <end position="50"/>
    </location>
</feature>
<reference evidence="2" key="1">
    <citation type="journal article" date="2014" name="Int. J. Syst. Evol. Microbiol.">
        <title>Complete genome sequence of Corynebacterium casei LMG S-19264T (=DSM 44701T), isolated from a smear-ripened cheese.</title>
        <authorList>
            <consortium name="US DOE Joint Genome Institute (JGI-PGF)"/>
            <person name="Walter F."/>
            <person name="Albersmeier A."/>
            <person name="Kalinowski J."/>
            <person name="Ruckert C."/>
        </authorList>
    </citation>
    <scope>NUCLEOTIDE SEQUENCE</scope>
    <source>
        <strain evidence="2">JCM 5069</strain>
    </source>
</reference>
<sequence length="101" mass="11092">MRHKVTTDPSPDAGRVARLCIPGAPHGRCRLRHGRPAPLGPASRARRRGSFVSFEAVRPAPPPLRRARRAMMCAPTPYRPFEPARESLRPSAGAPKEQVLP</sequence>
<accession>A0A919GA36</accession>
<evidence type="ECO:0000313" key="2">
    <source>
        <dbReference type="EMBL" id="GHH80629.1"/>
    </source>
</evidence>
<dbReference type="AlphaFoldDB" id="A0A919GA36"/>
<keyword evidence="3" id="KW-1185">Reference proteome</keyword>
<protein>
    <submittedName>
        <fullName evidence="2">Uncharacterized protein</fullName>
    </submittedName>
</protein>
<name>A0A919GA36_9ACTN</name>
<reference evidence="2" key="2">
    <citation type="submission" date="2020-09" db="EMBL/GenBank/DDBJ databases">
        <authorList>
            <person name="Sun Q."/>
            <person name="Ohkuma M."/>
        </authorList>
    </citation>
    <scope>NUCLEOTIDE SEQUENCE</scope>
    <source>
        <strain evidence="2">JCM 5069</strain>
    </source>
</reference>
<organism evidence="2 3">
    <name type="scientific">Streptomyces sulfonofaciens</name>
    <dbReference type="NCBI Taxonomy" id="68272"/>
    <lineage>
        <taxon>Bacteria</taxon>
        <taxon>Bacillati</taxon>
        <taxon>Actinomycetota</taxon>
        <taxon>Actinomycetes</taxon>
        <taxon>Kitasatosporales</taxon>
        <taxon>Streptomycetaceae</taxon>
        <taxon>Streptomyces</taxon>
    </lineage>
</organism>